<dbReference type="PATRIC" id="fig|70996.4.peg.4186"/>
<dbReference type="InterPro" id="IPR011344">
    <property type="entry name" value="ssDNA-bd"/>
</dbReference>
<dbReference type="EMBL" id="LGKP01000021">
    <property type="protein sequence ID" value="KPL86777.1"/>
    <property type="molecule type" value="Genomic_DNA"/>
</dbReference>
<dbReference type="InterPro" id="IPR000424">
    <property type="entry name" value="Primosome_PriB/ssb"/>
</dbReference>
<dbReference type="GO" id="GO:0006281">
    <property type="term" value="P:DNA repair"/>
    <property type="evidence" value="ECO:0007669"/>
    <property type="project" value="UniProtKB-UniRule"/>
</dbReference>
<evidence type="ECO:0000313" key="5">
    <source>
        <dbReference type="EMBL" id="KPL86777.1"/>
    </source>
</evidence>
<comment type="caution">
    <text evidence="2">Lacks conserved residue(s) required for the propagation of feature annotation.</text>
</comment>
<evidence type="ECO:0000256" key="2">
    <source>
        <dbReference type="HAMAP-Rule" id="MF_00984"/>
    </source>
</evidence>
<dbReference type="PROSITE" id="PS50935">
    <property type="entry name" value="SSB"/>
    <property type="match status" value="1"/>
</dbReference>
<accession>A0A0P6YTF3</accession>
<keyword evidence="2" id="KW-0227">DNA damage</keyword>
<comment type="function">
    <text evidence="2">Plays an important role in DNA replication, recombination and repair. Binds to ssDNA and to an array of partner proteins to recruit them to their sites of action during DNA metabolism.</text>
</comment>
<feature type="compositionally biased region" description="Low complexity" evidence="4">
    <location>
        <begin position="157"/>
        <end position="179"/>
    </location>
</feature>
<reference evidence="5 6" key="1">
    <citation type="submission" date="2015-07" db="EMBL/GenBank/DDBJ databases">
        <title>Whole genome sequence of Herpetosiphon geysericola DSM 7119.</title>
        <authorList>
            <person name="Hemp J."/>
            <person name="Ward L.M."/>
            <person name="Pace L.A."/>
            <person name="Fischer W.W."/>
        </authorList>
    </citation>
    <scope>NUCLEOTIDE SEQUENCE [LARGE SCALE GENOMIC DNA]</scope>
    <source>
        <strain evidence="5 6">DSM 7119</strain>
    </source>
</reference>
<protein>
    <recommendedName>
        <fullName evidence="2 3">Single-stranded DNA-binding protein</fullName>
        <shortName evidence="2">SSB</shortName>
    </recommendedName>
</protein>
<dbReference type="GO" id="GO:0006310">
    <property type="term" value="P:DNA recombination"/>
    <property type="evidence" value="ECO:0007669"/>
    <property type="project" value="UniProtKB-UniRule"/>
</dbReference>
<dbReference type="HAMAP" id="MF_00984">
    <property type="entry name" value="SSB"/>
    <property type="match status" value="1"/>
</dbReference>
<comment type="caution">
    <text evidence="5">The sequence shown here is derived from an EMBL/GenBank/DDBJ whole genome shotgun (WGS) entry which is preliminary data.</text>
</comment>
<name>A0A0P6YTF3_9CHLR</name>
<organism evidence="5 6">
    <name type="scientific">Herpetosiphon geysericola</name>
    <dbReference type="NCBI Taxonomy" id="70996"/>
    <lineage>
        <taxon>Bacteria</taxon>
        <taxon>Bacillati</taxon>
        <taxon>Chloroflexota</taxon>
        <taxon>Chloroflexia</taxon>
        <taxon>Herpetosiphonales</taxon>
        <taxon>Herpetosiphonaceae</taxon>
        <taxon>Herpetosiphon</taxon>
    </lineage>
</organism>
<feature type="region of interest" description="Disordered" evidence="4">
    <location>
        <begin position="121"/>
        <end position="194"/>
    </location>
</feature>
<dbReference type="GO" id="GO:0006260">
    <property type="term" value="P:DNA replication"/>
    <property type="evidence" value="ECO:0007669"/>
    <property type="project" value="UniProtKB-UniRule"/>
</dbReference>
<dbReference type="PANTHER" id="PTHR10302:SF27">
    <property type="entry name" value="SINGLE-STRANDED DNA-BINDING PROTEIN"/>
    <property type="match status" value="1"/>
</dbReference>
<dbReference type="SUPFAM" id="SSF50249">
    <property type="entry name" value="Nucleic acid-binding proteins"/>
    <property type="match status" value="1"/>
</dbReference>
<evidence type="ECO:0000313" key="6">
    <source>
        <dbReference type="Proteomes" id="UP000050277"/>
    </source>
</evidence>
<dbReference type="OrthoDB" id="9809878at2"/>
<dbReference type="NCBIfam" id="TIGR00621">
    <property type="entry name" value="ssb"/>
    <property type="match status" value="1"/>
</dbReference>
<gene>
    <name evidence="5" type="ORF">SE18_12505</name>
</gene>
<keyword evidence="2" id="KW-0233">DNA recombination</keyword>
<dbReference type="Proteomes" id="UP000050277">
    <property type="component" value="Unassembled WGS sequence"/>
</dbReference>
<keyword evidence="2" id="KW-0234">DNA repair</keyword>
<dbReference type="PANTHER" id="PTHR10302">
    <property type="entry name" value="SINGLE-STRANDED DNA-BINDING PROTEIN"/>
    <property type="match status" value="1"/>
</dbReference>
<dbReference type="STRING" id="70996.SE18_12505"/>
<dbReference type="Gene3D" id="2.40.50.140">
    <property type="entry name" value="Nucleic acid-binding proteins"/>
    <property type="match status" value="1"/>
</dbReference>
<feature type="short sequence motif" description="Important for interaction with partner proteins" evidence="2">
    <location>
        <begin position="189"/>
        <end position="194"/>
    </location>
</feature>
<feature type="compositionally biased region" description="Low complexity" evidence="4">
    <location>
        <begin position="135"/>
        <end position="150"/>
    </location>
</feature>
<sequence length="194" mass="21339">MAKDLNKVQLTGRLGADPEMRFTPQGTAVTTFRVASNRTWKTAEGEQREDTEWFSIVAWNKLAEICNQYLNKGTRVYVEGRSQTRSWVEEQSGQTRYKTEIVANDMIILDGRREGVAYNAEDPEEEWASTPEPAPVARQAARPAQPARTNGNGGNSNGTSSPAKAPARSAAPAATQTRPASRKPVVTDEDDLPF</sequence>
<dbReference type="GO" id="GO:0009295">
    <property type="term" value="C:nucleoid"/>
    <property type="evidence" value="ECO:0007669"/>
    <property type="project" value="TreeGrafter"/>
</dbReference>
<dbReference type="GO" id="GO:0003697">
    <property type="term" value="F:single-stranded DNA binding"/>
    <property type="evidence" value="ECO:0007669"/>
    <property type="project" value="UniProtKB-UniRule"/>
</dbReference>
<dbReference type="Pfam" id="PF00436">
    <property type="entry name" value="SSB"/>
    <property type="match status" value="1"/>
</dbReference>
<keyword evidence="1 2" id="KW-0238">DNA-binding</keyword>
<keyword evidence="2" id="KW-0235">DNA replication</keyword>
<dbReference type="CDD" id="cd04496">
    <property type="entry name" value="SSB_OBF"/>
    <property type="match status" value="1"/>
</dbReference>
<evidence type="ECO:0000256" key="1">
    <source>
        <dbReference type="ARBA" id="ARBA00023125"/>
    </source>
</evidence>
<dbReference type="AlphaFoldDB" id="A0A0P6YTF3"/>
<keyword evidence="6" id="KW-1185">Reference proteome</keyword>
<evidence type="ECO:0000256" key="3">
    <source>
        <dbReference type="RuleBase" id="RU000524"/>
    </source>
</evidence>
<proteinExistence type="inferred from homology"/>
<dbReference type="RefSeq" id="WP_054534788.1">
    <property type="nucleotide sequence ID" value="NZ_LGKP01000021.1"/>
</dbReference>
<dbReference type="InterPro" id="IPR012340">
    <property type="entry name" value="NA-bd_OB-fold"/>
</dbReference>
<evidence type="ECO:0000256" key="4">
    <source>
        <dbReference type="SAM" id="MobiDB-lite"/>
    </source>
</evidence>
<comment type="subunit">
    <text evidence="2">Homotetramer.</text>
</comment>